<keyword evidence="9" id="KW-1185">Reference proteome</keyword>
<evidence type="ECO:0000256" key="6">
    <source>
        <dbReference type="SAM" id="MobiDB-lite"/>
    </source>
</evidence>
<comment type="subcellular location">
    <subcellularLocation>
        <location evidence="1">Membrane</location>
        <topology evidence="1">Multi-pass membrane protein</topology>
    </subcellularLocation>
</comment>
<evidence type="ECO:0000256" key="4">
    <source>
        <dbReference type="ARBA" id="ARBA00022989"/>
    </source>
</evidence>
<dbReference type="GO" id="GO:0000139">
    <property type="term" value="C:Golgi membrane"/>
    <property type="evidence" value="ECO:0007669"/>
    <property type="project" value="TreeGrafter"/>
</dbReference>
<dbReference type="AlphaFoldDB" id="A0AB34KBY9"/>
<feature type="transmembrane region" description="Helical" evidence="7">
    <location>
        <begin position="134"/>
        <end position="153"/>
    </location>
</feature>
<keyword evidence="5 7" id="KW-0472">Membrane</keyword>
<proteinExistence type="predicted"/>
<gene>
    <name evidence="8" type="ORF">AB1Y20_001652</name>
</gene>
<reference evidence="8 9" key="1">
    <citation type="journal article" date="2024" name="Science">
        <title>Giant polyketide synthase enzymes in the biosynthesis of giant marine polyether toxins.</title>
        <authorList>
            <person name="Fallon T.R."/>
            <person name="Shende V.V."/>
            <person name="Wierzbicki I.H."/>
            <person name="Pendleton A.L."/>
            <person name="Watervoot N.F."/>
            <person name="Auber R.P."/>
            <person name="Gonzalez D.J."/>
            <person name="Wisecaver J.H."/>
            <person name="Moore B.S."/>
        </authorList>
    </citation>
    <scope>NUCLEOTIDE SEQUENCE [LARGE SCALE GENOMIC DNA]</scope>
    <source>
        <strain evidence="8 9">12B1</strain>
    </source>
</reference>
<evidence type="ECO:0000256" key="2">
    <source>
        <dbReference type="ARBA" id="ARBA00022448"/>
    </source>
</evidence>
<dbReference type="EMBL" id="JBGBPQ010000001">
    <property type="protein sequence ID" value="KAL1530753.1"/>
    <property type="molecule type" value="Genomic_DNA"/>
</dbReference>
<feature type="transmembrane region" description="Helical" evidence="7">
    <location>
        <begin position="19"/>
        <end position="36"/>
    </location>
</feature>
<dbReference type="GO" id="GO:0046964">
    <property type="term" value="F:3'-phosphoadenosine 5'-phosphosulfate transmembrane transporter activity"/>
    <property type="evidence" value="ECO:0007669"/>
    <property type="project" value="TreeGrafter"/>
</dbReference>
<feature type="transmembrane region" description="Helical" evidence="7">
    <location>
        <begin position="203"/>
        <end position="225"/>
    </location>
</feature>
<feature type="transmembrane region" description="Helical" evidence="7">
    <location>
        <begin position="165"/>
        <end position="182"/>
    </location>
</feature>
<keyword evidence="3 7" id="KW-0812">Transmembrane</keyword>
<evidence type="ECO:0000256" key="7">
    <source>
        <dbReference type="SAM" id="Phobius"/>
    </source>
</evidence>
<keyword evidence="2" id="KW-0813">Transport</keyword>
<evidence type="ECO:0000256" key="1">
    <source>
        <dbReference type="ARBA" id="ARBA00004141"/>
    </source>
</evidence>
<dbReference type="PANTHER" id="PTHR10778:SF8">
    <property type="entry name" value="ADENOSINE 3'-PHOSPHO 5'-PHOSPHOSULFATE TRANSPORTER 2"/>
    <property type="match status" value="1"/>
</dbReference>
<dbReference type="Pfam" id="PF08449">
    <property type="entry name" value="UAA"/>
    <property type="match status" value="1"/>
</dbReference>
<evidence type="ECO:0000256" key="3">
    <source>
        <dbReference type="ARBA" id="ARBA00022692"/>
    </source>
</evidence>
<feature type="transmembrane region" description="Helical" evidence="7">
    <location>
        <begin position="245"/>
        <end position="268"/>
    </location>
</feature>
<sequence length="376" mass="40476">MADAKLCGFPLCAPGGVRFLSLTVAAICSAVGFAALQEGVTQSPGFKFYGYMTLLTQATMCACGQLERMLTGERVRVGAIRDYLVLSLLTLSGALFTNWSLAYLNYPTRVLFKSSKLIPTMAVGTIMQGRRYSCLEYIAAVGLVAGLVLFTLGDADTSSSKKKEHILAGVLLILIGVVADAATSNYEEKKFFRVATPSSQPEVIVYANLFGSLWELLLLLINLAFAGDNELGHAIAHSMENPNVLFMLIASATCGYVSVSFVLLLINLYGATVTEMVKSMRKVLTVVLSFIIFPKAISDKYYLGGFFVLVSLAATHELQRRKGGDVHHHRPIASSTKGIAPVSNRMEEAPLAENASEGEAEAPSDAPPVAQQREQS</sequence>
<keyword evidence="4 7" id="KW-1133">Transmembrane helix</keyword>
<feature type="transmembrane region" description="Helical" evidence="7">
    <location>
        <begin position="83"/>
        <end position="106"/>
    </location>
</feature>
<organism evidence="8 9">
    <name type="scientific">Prymnesium parvum</name>
    <name type="common">Toxic golden alga</name>
    <dbReference type="NCBI Taxonomy" id="97485"/>
    <lineage>
        <taxon>Eukaryota</taxon>
        <taxon>Haptista</taxon>
        <taxon>Haptophyta</taxon>
        <taxon>Prymnesiophyceae</taxon>
        <taxon>Prymnesiales</taxon>
        <taxon>Prymnesiaceae</taxon>
        <taxon>Prymnesium</taxon>
    </lineage>
</organism>
<name>A0AB34KBY9_PRYPA</name>
<dbReference type="Proteomes" id="UP001515480">
    <property type="component" value="Unassembled WGS sequence"/>
</dbReference>
<feature type="region of interest" description="Disordered" evidence="6">
    <location>
        <begin position="337"/>
        <end position="376"/>
    </location>
</feature>
<protein>
    <recommendedName>
        <fullName evidence="10">Sugar phosphate transporter domain-containing protein</fullName>
    </recommendedName>
</protein>
<dbReference type="InterPro" id="IPR013657">
    <property type="entry name" value="SCL35B1-4/HUT1"/>
</dbReference>
<evidence type="ECO:0000313" key="8">
    <source>
        <dbReference type="EMBL" id="KAL1530753.1"/>
    </source>
</evidence>
<dbReference type="GO" id="GO:0005789">
    <property type="term" value="C:endoplasmic reticulum membrane"/>
    <property type="evidence" value="ECO:0007669"/>
    <property type="project" value="TreeGrafter"/>
</dbReference>
<evidence type="ECO:0000256" key="5">
    <source>
        <dbReference type="ARBA" id="ARBA00023136"/>
    </source>
</evidence>
<accession>A0AB34KBY9</accession>
<evidence type="ECO:0008006" key="10">
    <source>
        <dbReference type="Google" id="ProtNLM"/>
    </source>
</evidence>
<evidence type="ECO:0000313" key="9">
    <source>
        <dbReference type="Proteomes" id="UP001515480"/>
    </source>
</evidence>
<dbReference type="PANTHER" id="PTHR10778">
    <property type="entry name" value="SOLUTE CARRIER FAMILY 35 MEMBER B"/>
    <property type="match status" value="1"/>
</dbReference>
<comment type="caution">
    <text evidence="8">The sequence shown here is derived from an EMBL/GenBank/DDBJ whole genome shotgun (WGS) entry which is preliminary data.</text>
</comment>